<comment type="caution">
    <text evidence="2">The sequence shown here is derived from an EMBL/GenBank/DDBJ whole genome shotgun (WGS) entry which is preliminary data.</text>
</comment>
<dbReference type="PANTHER" id="PTHR45632:SF26">
    <property type="entry name" value="BTB DOMAIN-CONTAINING PROTEIN"/>
    <property type="match status" value="1"/>
</dbReference>
<accession>A0A9W6ET43</accession>
<dbReference type="Pfam" id="PF01344">
    <property type="entry name" value="Kelch_1"/>
    <property type="match status" value="1"/>
</dbReference>
<dbReference type="PROSITE" id="PS51257">
    <property type="entry name" value="PROKAR_LIPOPROTEIN"/>
    <property type="match status" value="1"/>
</dbReference>
<sequence length="332" mass="37038">MNMKKFNGFKRISAILPLMVLLVACGSDDDDDSIGNWVERSSLNGKARSSAVSFVIDNKGYISTGYDGDDYRVDTWQYDISGDYWVQVADFTGTARSSAASFVVGGKGYVGTGYDGTNELGDFFKYDPDANSWSQVADFPDDPRRGGVGFAGTSYGFFGSGTDGDNDRKDFWKYDPSLDNWTEVVGFGGGKRHDATTFTIDNMVYFGTGVSNSTYLTDFWSFNTDTEVWTRLEELDDDDDYDVVRSNAAGFAINGYGYVACGVYSSQINSVWEYDPSNDTWEEKTDFELTTRRDPVAFSNGTQGYVLLGRNGTSYLDDMMEFYPFDEYDDED</sequence>
<dbReference type="Gene3D" id="2.120.10.80">
    <property type="entry name" value="Kelch-type beta propeller"/>
    <property type="match status" value="2"/>
</dbReference>
<keyword evidence="3" id="KW-1185">Reference proteome</keyword>
<evidence type="ECO:0000256" key="1">
    <source>
        <dbReference type="SAM" id="SignalP"/>
    </source>
</evidence>
<organism evidence="2 3">
    <name type="scientific">Neptunitalea chrysea</name>
    <dbReference type="NCBI Taxonomy" id="1647581"/>
    <lineage>
        <taxon>Bacteria</taxon>
        <taxon>Pseudomonadati</taxon>
        <taxon>Bacteroidota</taxon>
        <taxon>Flavobacteriia</taxon>
        <taxon>Flavobacteriales</taxon>
        <taxon>Flavobacteriaceae</taxon>
        <taxon>Neptunitalea</taxon>
    </lineage>
</organism>
<dbReference type="PANTHER" id="PTHR45632">
    <property type="entry name" value="LD33804P"/>
    <property type="match status" value="1"/>
</dbReference>
<dbReference type="EMBL" id="BRVP01000001">
    <property type="protein sequence ID" value="GLB51095.1"/>
    <property type="molecule type" value="Genomic_DNA"/>
</dbReference>
<protein>
    <recommendedName>
        <fullName evidence="4">Galactose oxidase</fullName>
    </recommendedName>
</protein>
<dbReference type="Proteomes" id="UP001143545">
    <property type="component" value="Unassembled WGS sequence"/>
</dbReference>
<dbReference type="AlphaFoldDB" id="A0A9W6ET43"/>
<evidence type="ECO:0008006" key="4">
    <source>
        <dbReference type="Google" id="ProtNLM"/>
    </source>
</evidence>
<dbReference type="InterPro" id="IPR015915">
    <property type="entry name" value="Kelch-typ_b-propeller"/>
</dbReference>
<name>A0A9W6ET43_9FLAO</name>
<dbReference type="InterPro" id="IPR006652">
    <property type="entry name" value="Kelch_1"/>
</dbReference>
<feature type="chain" id="PRO_5040859066" description="Galactose oxidase" evidence="1">
    <location>
        <begin position="30"/>
        <end position="332"/>
    </location>
</feature>
<evidence type="ECO:0000313" key="3">
    <source>
        <dbReference type="Proteomes" id="UP001143545"/>
    </source>
</evidence>
<reference evidence="2" key="1">
    <citation type="submission" date="2022-07" db="EMBL/GenBank/DDBJ databases">
        <title>Taxonomy of Novel Oxalotrophic and Methylotrophic Bacteria.</title>
        <authorList>
            <person name="Sahin N."/>
            <person name="Tani A."/>
        </authorList>
    </citation>
    <scope>NUCLEOTIDE SEQUENCE</scope>
    <source>
        <strain evidence="2">AM327</strain>
    </source>
</reference>
<proteinExistence type="predicted"/>
<dbReference type="SUPFAM" id="SSF117281">
    <property type="entry name" value="Kelch motif"/>
    <property type="match status" value="1"/>
</dbReference>
<feature type="signal peptide" evidence="1">
    <location>
        <begin position="1"/>
        <end position="29"/>
    </location>
</feature>
<keyword evidence="1" id="KW-0732">Signal</keyword>
<gene>
    <name evidence="2" type="ORF">NBRC110019_01340</name>
</gene>
<evidence type="ECO:0000313" key="2">
    <source>
        <dbReference type="EMBL" id="GLB51095.1"/>
    </source>
</evidence>